<dbReference type="HOGENOM" id="CLU_2211512_0_0_1"/>
<name>A0A0C3E8V4_9AGAM</name>
<proteinExistence type="predicted"/>
<sequence length="107" mass="11950">MFQRLSLINPGPIYLGHFDISVADALRKYNDRGFCYVNCTAMGACTTNARSVTDNKCFWMDLKQIACMNMSAVELMASYHAVDIHWVLGGKICGARLLTQLLPRSIT</sequence>
<accession>A0A0C3E8V4</accession>
<protein>
    <submittedName>
        <fullName evidence="1">Uncharacterized protein</fullName>
    </submittedName>
</protein>
<reference evidence="1 2" key="1">
    <citation type="submission" date="2014-04" db="EMBL/GenBank/DDBJ databases">
        <authorList>
            <consortium name="DOE Joint Genome Institute"/>
            <person name="Kuo A."/>
            <person name="Kohler A."/>
            <person name="Nagy L.G."/>
            <person name="Floudas D."/>
            <person name="Copeland A."/>
            <person name="Barry K.W."/>
            <person name="Cichocki N."/>
            <person name="Veneault-Fourrey C."/>
            <person name="LaButti K."/>
            <person name="Lindquist E.A."/>
            <person name="Lipzen A."/>
            <person name="Lundell T."/>
            <person name="Morin E."/>
            <person name="Murat C."/>
            <person name="Sun H."/>
            <person name="Tunlid A."/>
            <person name="Henrissat B."/>
            <person name="Grigoriev I.V."/>
            <person name="Hibbett D.S."/>
            <person name="Martin F."/>
            <person name="Nordberg H.P."/>
            <person name="Cantor M.N."/>
            <person name="Hua S.X."/>
        </authorList>
    </citation>
    <scope>NUCLEOTIDE SEQUENCE [LARGE SCALE GENOMIC DNA]</scope>
    <source>
        <strain evidence="1 2">Foug A</strain>
    </source>
</reference>
<organism evidence="1 2">
    <name type="scientific">Scleroderma citrinum Foug A</name>
    <dbReference type="NCBI Taxonomy" id="1036808"/>
    <lineage>
        <taxon>Eukaryota</taxon>
        <taxon>Fungi</taxon>
        <taxon>Dikarya</taxon>
        <taxon>Basidiomycota</taxon>
        <taxon>Agaricomycotina</taxon>
        <taxon>Agaricomycetes</taxon>
        <taxon>Agaricomycetidae</taxon>
        <taxon>Boletales</taxon>
        <taxon>Sclerodermatineae</taxon>
        <taxon>Sclerodermataceae</taxon>
        <taxon>Scleroderma</taxon>
    </lineage>
</organism>
<dbReference type="EMBL" id="KN822028">
    <property type="protein sequence ID" value="KIM64411.1"/>
    <property type="molecule type" value="Genomic_DNA"/>
</dbReference>
<evidence type="ECO:0000313" key="1">
    <source>
        <dbReference type="EMBL" id="KIM64411.1"/>
    </source>
</evidence>
<dbReference type="Proteomes" id="UP000053989">
    <property type="component" value="Unassembled WGS sequence"/>
</dbReference>
<dbReference type="InParanoid" id="A0A0C3E8V4"/>
<keyword evidence="2" id="KW-1185">Reference proteome</keyword>
<gene>
    <name evidence="1" type="ORF">SCLCIDRAFT_630674</name>
</gene>
<reference evidence="2" key="2">
    <citation type="submission" date="2015-01" db="EMBL/GenBank/DDBJ databases">
        <title>Evolutionary Origins and Diversification of the Mycorrhizal Mutualists.</title>
        <authorList>
            <consortium name="DOE Joint Genome Institute"/>
            <consortium name="Mycorrhizal Genomics Consortium"/>
            <person name="Kohler A."/>
            <person name="Kuo A."/>
            <person name="Nagy L.G."/>
            <person name="Floudas D."/>
            <person name="Copeland A."/>
            <person name="Barry K.W."/>
            <person name="Cichocki N."/>
            <person name="Veneault-Fourrey C."/>
            <person name="LaButti K."/>
            <person name="Lindquist E.A."/>
            <person name="Lipzen A."/>
            <person name="Lundell T."/>
            <person name="Morin E."/>
            <person name="Murat C."/>
            <person name="Riley R."/>
            <person name="Ohm R."/>
            <person name="Sun H."/>
            <person name="Tunlid A."/>
            <person name="Henrissat B."/>
            <person name="Grigoriev I.V."/>
            <person name="Hibbett D.S."/>
            <person name="Martin F."/>
        </authorList>
    </citation>
    <scope>NUCLEOTIDE SEQUENCE [LARGE SCALE GENOMIC DNA]</scope>
    <source>
        <strain evidence="2">Foug A</strain>
    </source>
</reference>
<dbReference type="AlphaFoldDB" id="A0A0C3E8V4"/>
<evidence type="ECO:0000313" key="2">
    <source>
        <dbReference type="Proteomes" id="UP000053989"/>
    </source>
</evidence>